<dbReference type="EMBL" id="CP002770">
    <property type="protein sequence ID" value="AEG15145.1"/>
    <property type="molecule type" value="Genomic_DNA"/>
</dbReference>
<evidence type="ECO:0000313" key="2">
    <source>
        <dbReference type="Proteomes" id="UP000009229"/>
    </source>
</evidence>
<reference evidence="2" key="1">
    <citation type="submission" date="2011-05" db="EMBL/GenBank/DDBJ databases">
        <title>Complete sequence of Desulfotomaculum kuznetsovii DSM 6115.</title>
        <authorList>
            <person name="Lucas S."/>
            <person name="Han J."/>
            <person name="Lapidus A."/>
            <person name="Cheng J.-F."/>
            <person name="Goodwin L."/>
            <person name="Pitluck S."/>
            <person name="Peters L."/>
            <person name="Mikhailova N."/>
            <person name="Lu M."/>
            <person name="Saunders E."/>
            <person name="Han C."/>
            <person name="Tapia R."/>
            <person name="Land M."/>
            <person name="Hauser L."/>
            <person name="Kyrpides N."/>
            <person name="Ivanova N."/>
            <person name="Pagani I."/>
            <person name="Nazina T."/>
            <person name="Ivanova A."/>
            <person name="Parshina S."/>
            <person name="Kuever J."/>
            <person name="Muyzer G."/>
            <person name="Plugge C."/>
            <person name="Stams A."/>
            <person name="Woyke T."/>
        </authorList>
    </citation>
    <scope>NUCLEOTIDE SEQUENCE [LARGE SCALE GENOMIC DNA]</scope>
    <source>
        <strain evidence="2">DSM 6115 / VKM B-1805 / 17</strain>
    </source>
</reference>
<sequence length="98" mass="11375">MRDRKVMLYLEEFEYRRLKELAGREGKSMNAFVVGLIRNFDMPKRKAAECSEYRCRECGRAIWVDVWQTAAPPTRCPWCGGKLADCGRWGTVVLGRVE</sequence>
<keyword evidence="2" id="KW-1185">Reference proteome</keyword>
<evidence type="ECO:0000313" key="1">
    <source>
        <dbReference type="EMBL" id="AEG15145.1"/>
    </source>
</evidence>
<name>A0AAU8PPW3_DESK7</name>
<gene>
    <name evidence="1" type="ordered locus">Desku_1564</name>
</gene>
<dbReference type="RefSeq" id="WP_013822660.1">
    <property type="nucleotide sequence ID" value="NC_015573.1"/>
</dbReference>
<dbReference type="KEGG" id="dku:Desku_1564"/>
<protein>
    <submittedName>
        <fullName evidence="1">Uncharacterized protein</fullName>
    </submittedName>
</protein>
<organism evidence="1 2">
    <name type="scientific">Desulfofundulus kuznetsovii (strain DSM 6115 / VKM B-1805 / 17)</name>
    <name type="common">Desulfotomaculum kuznetsovii</name>
    <dbReference type="NCBI Taxonomy" id="760568"/>
    <lineage>
        <taxon>Bacteria</taxon>
        <taxon>Bacillati</taxon>
        <taxon>Bacillota</taxon>
        <taxon>Clostridia</taxon>
        <taxon>Eubacteriales</taxon>
        <taxon>Peptococcaceae</taxon>
        <taxon>Desulfofundulus</taxon>
    </lineage>
</organism>
<proteinExistence type="predicted"/>
<dbReference type="AlphaFoldDB" id="A0AAU8PPW3"/>
<accession>A0AAU8PPW3</accession>
<dbReference type="Proteomes" id="UP000009229">
    <property type="component" value="Chromosome"/>
</dbReference>